<dbReference type="OrthoDB" id="7306814at2"/>
<keyword evidence="2" id="KW-1185">Reference proteome</keyword>
<dbReference type="AlphaFoldDB" id="A0A545TRG9"/>
<name>A0A545TRG9_9PROT</name>
<protein>
    <submittedName>
        <fullName evidence="1">Uncharacterized protein</fullName>
    </submittedName>
</protein>
<evidence type="ECO:0000313" key="2">
    <source>
        <dbReference type="Proteomes" id="UP000315252"/>
    </source>
</evidence>
<organism evidence="1 2">
    <name type="scientific">Denitrobaculum tricleocarpae</name>
    <dbReference type="NCBI Taxonomy" id="2591009"/>
    <lineage>
        <taxon>Bacteria</taxon>
        <taxon>Pseudomonadati</taxon>
        <taxon>Pseudomonadota</taxon>
        <taxon>Alphaproteobacteria</taxon>
        <taxon>Rhodospirillales</taxon>
        <taxon>Rhodospirillaceae</taxon>
        <taxon>Denitrobaculum</taxon>
    </lineage>
</organism>
<dbReference type="EMBL" id="VHSH01000004">
    <property type="protein sequence ID" value="TQV79721.1"/>
    <property type="molecule type" value="Genomic_DNA"/>
</dbReference>
<dbReference type="Proteomes" id="UP000315252">
    <property type="component" value="Unassembled WGS sequence"/>
</dbReference>
<dbReference type="RefSeq" id="WP_142896901.1">
    <property type="nucleotide sequence ID" value="NZ_ML660055.1"/>
</dbReference>
<gene>
    <name evidence="1" type="ORF">FKG95_13520</name>
</gene>
<accession>A0A545TRG9</accession>
<evidence type="ECO:0000313" key="1">
    <source>
        <dbReference type="EMBL" id="TQV79721.1"/>
    </source>
</evidence>
<proteinExistence type="predicted"/>
<reference evidence="1 2" key="1">
    <citation type="submission" date="2019-06" db="EMBL/GenBank/DDBJ databases">
        <title>Whole genome sequence for Rhodospirillaceae sp. R148.</title>
        <authorList>
            <person name="Wang G."/>
        </authorList>
    </citation>
    <scope>NUCLEOTIDE SEQUENCE [LARGE SCALE GENOMIC DNA]</scope>
    <source>
        <strain evidence="1 2">R148</strain>
    </source>
</reference>
<sequence>MKRDELVSNGAFALYRSEMSYRISEFEKSANPEALIAADFAKFRNRYTRKFEDMIDHFADQGLEVVRMAS</sequence>
<comment type="caution">
    <text evidence="1">The sequence shown here is derived from an EMBL/GenBank/DDBJ whole genome shotgun (WGS) entry which is preliminary data.</text>
</comment>